<dbReference type="GO" id="GO:0016491">
    <property type="term" value="F:oxidoreductase activity"/>
    <property type="evidence" value="ECO:0007669"/>
    <property type="project" value="UniProtKB-KW"/>
</dbReference>
<feature type="domain" description="Acyl-CoA dehydrogenase/oxidase C-terminal" evidence="6">
    <location>
        <begin position="191"/>
        <end position="327"/>
    </location>
</feature>
<keyword evidence="9" id="KW-1185">Reference proteome</keyword>
<evidence type="ECO:0000259" key="7">
    <source>
        <dbReference type="Pfam" id="PF02771"/>
    </source>
</evidence>
<evidence type="ECO:0000256" key="5">
    <source>
        <dbReference type="ARBA" id="ARBA00023002"/>
    </source>
</evidence>
<feature type="domain" description="Acyl-CoA dehydrogenase/oxidase N-terminal" evidence="7">
    <location>
        <begin position="6"/>
        <end position="105"/>
    </location>
</feature>
<evidence type="ECO:0000313" key="9">
    <source>
        <dbReference type="Proteomes" id="UP001233673"/>
    </source>
</evidence>
<dbReference type="InterPro" id="IPR037069">
    <property type="entry name" value="AcylCoA_DH/ox_N_sf"/>
</dbReference>
<evidence type="ECO:0000313" key="8">
    <source>
        <dbReference type="EMBL" id="MDP5181930.1"/>
    </source>
</evidence>
<keyword evidence="3" id="KW-0285">Flavoprotein</keyword>
<name>A0ABT9I9Z4_9ACTN</name>
<organism evidence="8 9">
    <name type="scientific">Blastococcus carthaginiensis</name>
    <dbReference type="NCBI Taxonomy" id="3050034"/>
    <lineage>
        <taxon>Bacteria</taxon>
        <taxon>Bacillati</taxon>
        <taxon>Actinomycetota</taxon>
        <taxon>Actinomycetes</taxon>
        <taxon>Geodermatophilales</taxon>
        <taxon>Geodermatophilaceae</taxon>
        <taxon>Blastococcus</taxon>
    </lineage>
</organism>
<protein>
    <submittedName>
        <fullName evidence="8">Acyl-CoA dehydrogenase family protein</fullName>
        <ecNumber evidence="8">1.-.-.-</ecNumber>
    </submittedName>
</protein>
<dbReference type="InterPro" id="IPR013786">
    <property type="entry name" value="AcylCoA_DH/ox_N"/>
</dbReference>
<dbReference type="Gene3D" id="1.20.140.10">
    <property type="entry name" value="Butyryl-CoA Dehydrogenase, subunit A, domain 3"/>
    <property type="match status" value="1"/>
</dbReference>
<dbReference type="SUPFAM" id="SSF56645">
    <property type="entry name" value="Acyl-CoA dehydrogenase NM domain-like"/>
    <property type="match status" value="1"/>
</dbReference>
<dbReference type="RefSeq" id="WP_305998637.1">
    <property type="nucleotide sequence ID" value="NZ_JASNFN010000003.1"/>
</dbReference>
<evidence type="ECO:0000256" key="1">
    <source>
        <dbReference type="ARBA" id="ARBA00001974"/>
    </source>
</evidence>
<evidence type="ECO:0000259" key="6">
    <source>
        <dbReference type="Pfam" id="PF00441"/>
    </source>
</evidence>
<proteinExistence type="inferred from homology"/>
<dbReference type="Proteomes" id="UP001233673">
    <property type="component" value="Unassembled WGS sequence"/>
</dbReference>
<dbReference type="InterPro" id="IPR009075">
    <property type="entry name" value="AcylCo_DH/oxidase_C"/>
</dbReference>
<dbReference type="PANTHER" id="PTHR43884:SF20">
    <property type="entry name" value="ACYL-COA DEHYDROGENASE FADE28"/>
    <property type="match status" value="1"/>
</dbReference>
<dbReference type="Gene3D" id="1.10.540.10">
    <property type="entry name" value="Acyl-CoA dehydrogenase/oxidase, N-terminal domain"/>
    <property type="match status" value="1"/>
</dbReference>
<sequence length="344" mass="35483">MRFAPTPDQLELAGAVRELLTDACPPEVVRAAWSPEGDKGRTALWRQLADLGLLGAMVPEDDGGLGLTEVDLVPLFVEIGRAAVPLPVAETVAVLAPVLAGVGSADLAGLVAGDLVGTAELAGSGILPWAGCSDRALVRSGAELRLADLTGVDLEEVATVDGSRAAARTPSVAGTSLTADPAETERAWLRGALAAAAQLVGLAHRQLDLAVAHTRERKQFGVPVGSQQAVKHLLANVLLDLRFCVPVVQRAAVSLAAGAPEARAHIAAAKAMTSDMAGRAARSTIQAHGAIGYTVEYDLHLYVKRSWALAASWGSVAHHRAVVADSLGLPPAVDPSALPWEAAR</sequence>
<evidence type="ECO:0000256" key="4">
    <source>
        <dbReference type="ARBA" id="ARBA00022827"/>
    </source>
</evidence>
<dbReference type="PANTHER" id="PTHR43884">
    <property type="entry name" value="ACYL-COA DEHYDROGENASE"/>
    <property type="match status" value="1"/>
</dbReference>
<comment type="cofactor">
    <cofactor evidence="1">
        <name>FAD</name>
        <dbReference type="ChEBI" id="CHEBI:57692"/>
    </cofactor>
</comment>
<dbReference type="Pfam" id="PF02771">
    <property type="entry name" value="Acyl-CoA_dh_N"/>
    <property type="match status" value="1"/>
</dbReference>
<dbReference type="InterPro" id="IPR036250">
    <property type="entry name" value="AcylCo_DH-like_C"/>
</dbReference>
<keyword evidence="5 8" id="KW-0560">Oxidoreductase</keyword>
<dbReference type="Pfam" id="PF00441">
    <property type="entry name" value="Acyl-CoA_dh_1"/>
    <property type="match status" value="1"/>
</dbReference>
<comment type="caution">
    <text evidence="8">The sequence shown here is derived from an EMBL/GenBank/DDBJ whole genome shotgun (WGS) entry which is preliminary data.</text>
</comment>
<accession>A0ABT9I9Z4</accession>
<comment type="similarity">
    <text evidence="2">Belongs to the acyl-CoA dehydrogenase family.</text>
</comment>
<keyword evidence="4" id="KW-0274">FAD</keyword>
<dbReference type="InterPro" id="IPR009100">
    <property type="entry name" value="AcylCoA_DH/oxidase_NM_dom_sf"/>
</dbReference>
<dbReference type="SUPFAM" id="SSF47203">
    <property type="entry name" value="Acyl-CoA dehydrogenase C-terminal domain-like"/>
    <property type="match status" value="1"/>
</dbReference>
<dbReference type="EC" id="1.-.-.-" evidence="8"/>
<gene>
    <name evidence="8" type="ORF">QOZ88_04715</name>
</gene>
<evidence type="ECO:0000256" key="3">
    <source>
        <dbReference type="ARBA" id="ARBA00022630"/>
    </source>
</evidence>
<evidence type="ECO:0000256" key="2">
    <source>
        <dbReference type="ARBA" id="ARBA00009347"/>
    </source>
</evidence>
<reference evidence="9" key="1">
    <citation type="submission" date="2023-05" db="EMBL/GenBank/DDBJ databases">
        <title>Draft genome of Pseudofrankia sp. BMG5.37.</title>
        <authorList>
            <person name="Gtari M."/>
            <person name="Ghodhbane F."/>
            <person name="Sbissi I."/>
        </authorList>
    </citation>
    <scope>NUCLEOTIDE SEQUENCE [LARGE SCALE GENOMIC DNA]</scope>
    <source>
        <strain evidence="9">BMG 814</strain>
    </source>
</reference>
<dbReference type="EMBL" id="JASNFN010000003">
    <property type="protein sequence ID" value="MDP5181930.1"/>
    <property type="molecule type" value="Genomic_DNA"/>
</dbReference>